<proteinExistence type="predicted"/>
<name>A0A8S1QYJ0_9CILI</name>
<dbReference type="EMBL" id="CAJJDN010000124">
    <property type="protein sequence ID" value="CAD8119987.1"/>
    <property type="molecule type" value="Genomic_DNA"/>
</dbReference>
<organism evidence="1 2">
    <name type="scientific">Paramecium sonneborni</name>
    <dbReference type="NCBI Taxonomy" id="65129"/>
    <lineage>
        <taxon>Eukaryota</taxon>
        <taxon>Sar</taxon>
        <taxon>Alveolata</taxon>
        <taxon>Ciliophora</taxon>
        <taxon>Intramacronucleata</taxon>
        <taxon>Oligohymenophorea</taxon>
        <taxon>Peniculida</taxon>
        <taxon>Parameciidae</taxon>
        <taxon>Paramecium</taxon>
    </lineage>
</organism>
<protein>
    <submittedName>
        <fullName evidence="1">Uncharacterized protein</fullName>
    </submittedName>
</protein>
<dbReference type="Proteomes" id="UP000692954">
    <property type="component" value="Unassembled WGS sequence"/>
</dbReference>
<evidence type="ECO:0000313" key="2">
    <source>
        <dbReference type="Proteomes" id="UP000692954"/>
    </source>
</evidence>
<keyword evidence="2" id="KW-1185">Reference proteome</keyword>
<comment type="caution">
    <text evidence="1">The sequence shown here is derived from an EMBL/GenBank/DDBJ whole genome shotgun (WGS) entry which is preliminary data.</text>
</comment>
<sequence>MEKIVQNMGKESQLWIDHQQILKLKIFASNVQLNKKTIQRVMKMLQRNSFNQKHNQLRKSKVQIKRTLIFYQILKIVMVIEDSNFSFNDKLIVFFEQQIQLILDSQIKYSKQIESLQIKDLDSSIQQYLEVEKQYINYQDIKDPLLNNLSTISKDSLIQRFGEIFTKVNTGILNYSNEVFSKFKQQYTLQQMDNQLQINLTCKQHKECKIIMVDLNDIQKSPRKLICVKCISIFSQNMQHYVATILKESNRKLKNLMDYSLKFNKKQQIQSQKAPIKQMRDLIINQIQYRRNGNKITIKIFQ</sequence>
<reference evidence="1" key="1">
    <citation type="submission" date="2021-01" db="EMBL/GenBank/DDBJ databases">
        <authorList>
            <consortium name="Genoscope - CEA"/>
            <person name="William W."/>
        </authorList>
    </citation>
    <scope>NUCLEOTIDE SEQUENCE</scope>
</reference>
<gene>
    <name evidence="1" type="ORF">PSON_ATCC_30995.1.T1240005</name>
</gene>
<dbReference type="AlphaFoldDB" id="A0A8S1QYJ0"/>
<accession>A0A8S1QYJ0</accession>
<evidence type="ECO:0000313" key="1">
    <source>
        <dbReference type="EMBL" id="CAD8119987.1"/>
    </source>
</evidence>